<dbReference type="Proteomes" id="UP000026915">
    <property type="component" value="Chromosome 1"/>
</dbReference>
<dbReference type="InterPro" id="IPR043502">
    <property type="entry name" value="DNA/RNA_pol_sf"/>
</dbReference>
<dbReference type="SUPFAM" id="SSF56672">
    <property type="entry name" value="DNA/RNA polymerases"/>
    <property type="match status" value="1"/>
</dbReference>
<dbReference type="InterPro" id="IPR000477">
    <property type="entry name" value="RT_dom"/>
</dbReference>
<dbReference type="PANTHER" id="PTHR46890:SF48">
    <property type="entry name" value="RNA-DIRECTED DNA POLYMERASE"/>
    <property type="match status" value="1"/>
</dbReference>
<feature type="domain" description="Reverse transcriptase" evidence="1">
    <location>
        <begin position="253"/>
        <end position="349"/>
    </location>
</feature>
<dbReference type="EMBL" id="CM001879">
    <property type="protein sequence ID" value="EOX94469.1"/>
    <property type="molecule type" value="Genomic_DNA"/>
</dbReference>
<reference evidence="2 3" key="1">
    <citation type="journal article" date="2013" name="Genome Biol.">
        <title>The genome sequence of the most widely cultivated cacao type and its use to identify candidate genes regulating pod color.</title>
        <authorList>
            <person name="Motamayor J.C."/>
            <person name="Mockaitis K."/>
            <person name="Schmutz J."/>
            <person name="Haiminen N."/>
            <person name="Iii D.L."/>
            <person name="Cornejo O."/>
            <person name="Findley S.D."/>
            <person name="Zheng P."/>
            <person name="Utro F."/>
            <person name="Royaert S."/>
            <person name="Saski C."/>
            <person name="Jenkins J."/>
            <person name="Podicheti R."/>
            <person name="Zhao M."/>
            <person name="Scheffler B.E."/>
            <person name="Stack J.C."/>
            <person name="Feltus F.A."/>
            <person name="Mustiga G.M."/>
            <person name="Amores F."/>
            <person name="Phillips W."/>
            <person name="Marelli J.P."/>
            <person name="May G.D."/>
            <person name="Shapiro H."/>
            <person name="Ma J."/>
            <person name="Bustamante C.D."/>
            <person name="Schnell R.J."/>
            <person name="Main D."/>
            <person name="Gilbert D."/>
            <person name="Parida L."/>
            <person name="Kuhn D.N."/>
        </authorList>
    </citation>
    <scope>NUCLEOTIDE SEQUENCE [LARGE SCALE GENOMIC DNA]</scope>
    <source>
        <strain evidence="3">cv. Matina 1-6</strain>
    </source>
</reference>
<accession>A0A061DNS1</accession>
<proteinExistence type="predicted"/>
<dbReference type="CDD" id="cd01650">
    <property type="entry name" value="RT_nLTR_like"/>
    <property type="match status" value="1"/>
</dbReference>
<sequence>MEGDRFLWEFISSDHAMQRIELIHHKRMFWKRRWHFESAWINDSRCERIVSTEMERCDGNIGNFLHQLSSTKQKLGHQNPNPIKEIQVQIQKKKKEMGIRTLSSFIVGPLNIEKKNTIWAFKKDSGEWAESQEELEDEACDFFTKLFSSSRPTLIEHVLTAIHPKVFEDMNIELNADITVEEVRAALFQMHPTKAPSLDGLPALFFQKYWYKMSKFVHRFVVEFLEGSFPFQDINHTLIVLIPKIAQVEQIFQFRPINLCNVLYKITSKVLTNRIKPILNQVIADNQSAFVPGRLILDNIIVAHEIIHHLHNKRQGSMGKFALKLDMSKAYDRVEWVFVQEIMKKMGFNNLFVDKVMNA</sequence>
<dbReference type="eggNOG" id="KOG1075">
    <property type="taxonomic scope" value="Eukaryota"/>
</dbReference>
<evidence type="ECO:0000259" key="1">
    <source>
        <dbReference type="Pfam" id="PF00078"/>
    </source>
</evidence>
<keyword evidence="3" id="KW-1185">Reference proteome</keyword>
<protein>
    <recommendedName>
        <fullName evidence="1">Reverse transcriptase domain-containing protein</fullName>
    </recommendedName>
</protein>
<organism evidence="2 3">
    <name type="scientific">Theobroma cacao</name>
    <name type="common">Cacao</name>
    <name type="synonym">Cocoa</name>
    <dbReference type="NCBI Taxonomy" id="3641"/>
    <lineage>
        <taxon>Eukaryota</taxon>
        <taxon>Viridiplantae</taxon>
        <taxon>Streptophyta</taxon>
        <taxon>Embryophyta</taxon>
        <taxon>Tracheophyta</taxon>
        <taxon>Spermatophyta</taxon>
        <taxon>Magnoliopsida</taxon>
        <taxon>eudicotyledons</taxon>
        <taxon>Gunneridae</taxon>
        <taxon>Pentapetalae</taxon>
        <taxon>rosids</taxon>
        <taxon>malvids</taxon>
        <taxon>Malvales</taxon>
        <taxon>Malvaceae</taxon>
        <taxon>Byttnerioideae</taxon>
        <taxon>Theobroma</taxon>
    </lineage>
</organism>
<gene>
    <name evidence="2" type="ORF">TCM_004053</name>
</gene>
<dbReference type="Pfam" id="PF00078">
    <property type="entry name" value="RVT_1"/>
    <property type="match status" value="1"/>
</dbReference>
<dbReference type="HOGENOM" id="CLU_772548_0_0_1"/>
<dbReference type="AlphaFoldDB" id="A0A061DNS1"/>
<name>A0A061DNS1_THECC</name>
<evidence type="ECO:0000313" key="2">
    <source>
        <dbReference type="EMBL" id="EOX94469.1"/>
    </source>
</evidence>
<dbReference type="InParanoid" id="A0A061DNS1"/>
<evidence type="ECO:0000313" key="3">
    <source>
        <dbReference type="Proteomes" id="UP000026915"/>
    </source>
</evidence>
<dbReference type="Gramene" id="EOX94469">
    <property type="protein sequence ID" value="EOX94469"/>
    <property type="gene ID" value="TCM_004053"/>
</dbReference>
<dbReference type="PANTHER" id="PTHR46890">
    <property type="entry name" value="NON-LTR RETROLELEMENT REVERSE TRANSCRIPTASE-LIKE PROTEIN-RELATED"/>
    <property type="match status" value="1"/>
</dbReference>
<dbReference type="OMA" id="INDSRCE"/>
<dbReference type="InterPro" id="IPR052343">
    <property type="entry name" value="Retrotransposon-Effector_Assoc"/>
</dbReference>